<evidence type="ECO:0000256" key="3">
    <source>
        <dbReference type="ARBA" id="ARBA00022801"/>
    </source>
</evidence>
<dbReference type="RefSeq" id="WP_336472248.1">
    <property type="nucleotide sequence ID" value="NZ_JBAWSX010000004.1"/>
</dbReference>
<keyword evidence="3" id="KW-0378">Hydrolase</keyword>
<accession>A0ABU8FFX4</accession>
<dbReference type="InterPro" id="IPR051202">
    <property type="entry name" value="Peptidase_C40"/>
</dbReference>
<evidence type="ECO:0000259" key="6">
    <source>
        <dbReference type="PROSITE" id="PS51935"/>
    </source>
</evidence>
<comment type="similarity">
    <text evidence="1">Belongs to the peptidase C40 family.</text>
</comment>
<keyword evidence="2" id="KW-0645">Protease</keyword>
<evidence type="ECO:0000256" key="4">
    <source>
        <dbReference type="ARBA" id="ARBA00022807"/>
    </source>
</evidence>
<dbReference type="Gene3D" id="3.90.1720.10">
    <property type="entry name" value="endopeptidase domain like (from Nostoc punctiforme)"/>
    <property type="match status" value="1"/>
</dbReference>
<dbReference type="PANTHER" id="PTHR47053">
    <property type="entry name" value="MUREIN DD-ENDOPEPTIDASE MEPH-RELATED"/>
    <property type="match status" value="1"/>
</dbReference>
<comment type="caution">
    <text evidence="7">The sequence shown here is derived from an EMBL/GenBank/DDBJ whole genome shotgun (WGS) entry which is preliminary data.</text>
</comment>
<dbReference type="EMBL" id="JBAWSX010000004">
    <property type="protein sequence ID" value="MEI4801582.1"/>
    <property type="molecule type" value="Genomic_DNA"/>
</dbReference>
<organism evidence="7 8">
    <name type="scientific">Bacillus bruguierae</name>
    <dbReference type="NCBI Taxonomy" id="3127667"/>
    <lineage>
        <taxon>Bacteria</taxon>
        <taxon>Bacillati</taxon>
        <taxon>Bacillota</taxon>
        <taxon>Bacilli</taxon>
        <taxon>Bacillales</taxon>
        <taxon>Bacillaceae</taxon>
        <taxon>Bacillus</taxon>
    </lineage>
</organism>
<proteinExistence type="inferred from homology"/>
<gene>
    <name evidence="7" type="ORF">WAZ07_09615</name>
</gene>
<dbReference type="SUPFAM" id="SSF54001">
    <property type="entry name" value="Cysteine proteinases"/>
    <property type="match status" value="1"/>
</dbReference>
<reference evidence="7 8" key="1">
    <citation type="submission" date="2024-01" db="EMBL/GenBank/DDBJ databases">
        <title>Seven novel Bacillus-like species.</title>
        <authorList>
            <person name="Liu G."/>
        </authorList>
    </citation>
    <scope>NUCLEOTIDE SEQUENCE [LARGE SCALE GENOMIC DNA]</scope>
    <source>
        <strain evidence="7 8">FJAT-51639</strain>
    </source>
</reference>
<dbReference type="InterPro" id="IPR038765">
    <property type="entry name" value="Papain-like_cys_pep_sf"/>
</dbReference>
<keyword evidence="8" id="KW-1185">Reference proteome</keyword>
<evidence type="ECO:0000256" key="5">
    <source>
        <dbReference type="SAM" id="SignalP"/>
    </source>
</evidence>
<evidence type="ECO:0000313" key="7">
    <source>
        <dbReference type="EMBL" id="MEI4801582.1"/>
    </source>
</evidence>
<name>A0ABU8FFX4_9BACI</name>
<keyword evidence="4" id="KW-0788">Thiol protease</keyword>
<evidence type="ECO:0000256" key="2">
    <source>
        <dbReference type="ARBA" id="ARBA00022670"/>
    </source>
</evidence>
<dbReference type="Pfam" id="PF00877">
    <property type="entry name" value="NLPC_P60"/>
    <property type="match status" value="1"/>
</dbReference>
<feature type="chain" id="PRO_5045412894" evidence="5">
    <location>
        <begin position="25"/>
        <end position="181"/>
    </location>
</feature>
<dbReference type="PROSITE" id="PS51935">
    <property type="entry name" value="NLPC_P60"/>
    <property type="match status" value="1"/>
</dbReference>
<dbReference type="Proteomes" id="UP001372526">
    <property type="component" value="Unassembled WGS sequence"/>
</dbReference>
<feature type="signal peptide" evidence="5">
    <location>
        <begin position="1"/>
        <end position="24"/>
    </location>
</feature>
<evidence type="ECO:0000313" key="8">
    <source>
        <dbReference type="Proteomes" id="UP001372526"/>
    </source>
</evidence>
<evidence type="ECO:0000256" key="1">
    <source>
        <dbReference type="ARBA" id="ARBA00007074"/>
    </source>
</evidence>
<dbReference type="PANTHER" id="PTHR47053:SF5">
    <property type="entry name" value="BIFUNCTIONAL MURAMIDASE_DL-ENDOPEPTIDASE CWLT"/>
    <property type="match status" value="1"/>
</dbReference>
<keyword evidence="5" id="KW-0732">Signal</keyword>
<sequence>MKKLIAGTLAFGMVIGAGSSFAFAEETDNIPVNKDVAVQTNLEAMNIESFEIQSITASQFQKVYAEMKKYEGTPYRYGGNSPKTGFDCSGLMQWGYGTQGIKLPRTAQQQYDATKRISKSNLQPGDLVFFKGTYNSGTYITHVGMYIGNNTFYNASSSKGVSAAKLDNSYWSKHIAGYGRI</sequence>
<protein>
    <submittedName>
        <fullName evidence="7">C40 family peptidase</fullName>
    </submittedName>
</protein>
<feature type="domain" description="NlpC/P60" evidence="6">
    <location>
        <begin position="57"/>
        <end position="181"/>
    </location>
</feature>
<dbReference type="InterPro" id="IPR000064">
    <property type="entry name" value="NLP_P60_dom"/>
</dbReference>